<dbReference type="SUPFAM" id="SSF48403">
    <property type="entry name" value="Ankyrin repeat"/>
    <property type="match status" value="1"/>
</dbReference>
<keyword evidence="4" id="KW-1185">Reference proteome</keyword>
<dbReference type="PANTHER" id="PTHR24148:SF64">
    <property type="entry name" value="HETEROKARYON INCOMPATIBILITY DOMAIN-CONTAINING PROTEIN"/>
    <property type="match status" value="1"/>
</dbReference>
<dbReference type="Pfam" id="PF06985">
    <property type="entry name" value="HET"/>
    <property type="match status" value="1"/>
</dbReference>
<organism evidence="3 4">
    <name type="scientific">Clonostachys solani</name>
    <dbReference type="NCBI Taxonomy" id="160281"/>
    <lineage>
        <taxon>Eukaryota</taxon>
        <taxon>Fungi</taxon>
        <taxon>Dikarya</taxon>
        <taxon>Ascomycota</taxon>
        <taxon>Pezizomycotina</taxon>
        <taxon>Sordariomycetes</taxon>
        <taxon>Hypocreomycetidae</taxon>
        <taxon>Hypocreales</taxon>
        <taxon>Bionectriaceae</taxon>
        <taxon>Clonostachys</taxon>
    </lineage>
</organism>
<dbReference type="Pfam" id="PF12796">
    <property type="entry name" value="Ank_2"/>
    <property type="match status" value="1"/>
</dbReference>
<name>A0A9N9ZBA2_9HYPO</name>
<evidence type="ECO:0000259" key="2">
    <source>
        <dbReference type="Pfam" id="PF06985"/>
    </source>
</evidence>
<dbReference type="PROSITE" id="PS50088">
    <property type="entry name" value="ANK_REPEAT"/>
    <property type="match status" value="1"/>
</dbReference>
<evidence type="ECO:0000256" key="1">
    <source>
        <dbReference type="PROSITE-ProRule" id="PRU00023"/>
    </source>
</evidence>
<dbReference type="InterPro" id="IPR052895">
    <property type="entry name" value="HetReg/Transcr_Mod"/>
</dbReference>
<sequence length="442" mass="50142">MESNSHLAMDVVLPTFDFQPFEYTDISPNEIRLLSFVERHGQPEGYKLGSIPLIECTLDTVDFYSSPAYEVLSYAPGNPLAVQSDSNDEYGDACKWPVAVNGRLLYVSRNLYEGLSRVRQLRHNSNVTADEETRYKHDKTQLIKAAEQGMLDEVLDCLRSGAHLYAKDEFGKTALHYAAENGRLEMVRALLEHGASLDELDKSHRTPFACCVQQRRGEYEEVAALLLSWKGEDRGDPARKMGDPFWIEALCVDQSNVEERNVQAAMMTQILSQARMVIGWLGVDDATTSIAYKLMMECDSIRPSVVYYLQYKWDTGVDQEMEIDSESDTSLLSTREIQAIMTLLERSWFRQTGVSQELAMAKDVVLYCGPYTFNWTDATVLLRIIKSSDNAVQKRKLASITAEVQSSALTLRGKRTQSWTNLVDQDSLRPHKRVSLQKEQTR</sequence>
<feature type="repeat" description="ANK" evidence="1">
    <location>
        <begin position="170"/>
        <end position="202"/>
    </location>
</feature>
<comment type="caution">
    <text evidence="3">The sequence shown here is derived from an EMBL/GenBank/DDBJ whole genome shotgun (WGS) entry which is preliminary data.</text>
</comment>
<evidence type="ECO:0000313" key="3">
    <source>
        <dbReference type="EMBL" id="CAH0052160.1"/>
    </source>
</evidence>
<dbReference type="Proteomes" id="UP000775872">
    <property type="component" value="Unassembled WGS sequence"/>
</dbReference>
<gene>
    <name evidence="3" type="ORF">CSOL1703_00015036</name>
</gene>
<dbReference type="InterPro" id="IPR036770">
    <property type="entry name" value="Ankyrin_rpt-contain_sf"/>
</dbReference>
<evidence type="ECO:0000313" key="4">
    <source>
        <dbReference type="Proteomes" id="UP000775872"/>
    </source>
</evidence>
<dbReference type="PANTHER" id="PTHR24148">
    <property type="entry name" value="ANKYRIN REPEAT DOMAIN-CONTAINING PROTEIN 39 HOMOLOG-RELATED"/>
    <property type="match status" value="1"/>
</dbReference>
<dbReference type="PROSITE" id="PS50297">
    <property type="entry name" value="ANK_REP_REGION"/>
    <property type="match status" value="1"/>
</dbReference>
<accession>A0A9N9ZBA2</accession>
<protein>
    <recommendedName>
        <fullName evidence="2">Heterokaryon incompatibility domain-containing protein</fullName>
    </recommendedName>
</protein>
<dbReference type="SMART" id="SM00248">
    <property type="entry name" value="ANK"/>
    <property type="match status" value="2"/>
</dbReference>
<reference evidence="4" key="1">
    <citation type="submission" date="2019-06" db="EMBL/GenBank/DDBJ databases">
        <authorList>
            <person name="Broberg M."/>
        </authorList>
    </citation>
    <scope>NUCLEOTIDE SEQUENCE [LARGE SCALE GENOMIC DNA]</scope>
</reference>
<feature type="domain" description="Heterokaryon incompatibility" evidence="2">
    <location>
        <begin position="245"/>
        <end position="356"/>
    </location>
</feature>
<dbReference type="InterPro" id="IPR010730">
    <property type="entry name" value="HET"/>
</dbReference>
<dbReference type="Gene3D" id="1.25.40.20">
    <property type="entry name" value="Ankyrin repeat-containing domain"/>
    <property type="match status" value="1"/>
</dbReference>
<proteinExistence type="predicted"/>
<keyword evidence="1" id="KW-0040">ANK repeat</keyword>
<dbReference type="EMBL" id="CABFOC020000043">
    <property type="protein sequence ID" value="CAH0052160.1"/>
    <property type="molecule type" value="Genomic_DNA"/>
</dbReference>
<reference evidence="3 4" key="2">
    <citation type="submission" date="2021-10" db="EMBL/GenBank/DDBJ databases">
        <authorList>
            <person name="Piombo E."/>
        </authorList>
    </citation>
    <scope>NUCLEOTIDE SEQUENCE [LARGE SCALE GENOMIC DNA]</scope>
</reference>
<dbReference type="OrthoDB" id="4476201at2759"/>
<dbReference type="InterPro" id="IPR002110">
    <property type="entry name" value="Ankyrin_rpt"/>
</dbReference>
<dbReference type="AlphaFoldDB" id="A0A9N9ZBA2"/>